<reference evidence="1 2" key="1">
    <citation type="journal article" date="2019" name="Genome Biol. Evol.">
        <title>Nanopore Sequencing Significantly Improves Genome Assembly of the Protozoan Parasite Trypanosoma cruzi.</title>
        <authorList>
            <person name="Diaz-Viraque F."/>
            <person name="Pita S."/>
            <person name="Greif G."/>
            <person name="de Souza R.C.M."/>
            <person name="Iraola G."/>
            <person name="Robello C."/>
        </authorList>
    </citation>
    <scope>NUCLEOTIDE SEQUENCE [LARGE SCALE GENOMIC DNA]</scope>
    <source>
        <strain evidence="1 2">Berenice</strain>
    </source>
</reference>
<sequence length="248" mass="26629">MFVVRLSSGSVAVTLTHSSSFLDDVVLADGAWATPVVMRVVPLTAQDASRVYGVVWKKQWTLVRIKASTKIPDDSRRHCGFSYPSSNGVAPSRVAGLWLHIGTPQQGVAASTTETKTTSPLEKVPRHARCAEVRRSACRLSDKTARPFRCGHPIDITRGGDVNKNPGTEVDGFITVWQLNIAGLSSVKKNASAARLELPQPDIVLLQETNTRSATAAKLYGHNSFLQAALGAVVALPLWCATLCRASA</sequence>
<evidence type="ECO:0000313" key="2">
    <source>
        <dbReference type="Proteomes" id="UP000583944"/>
    </source>
</evidence>
<name>A0A7J6XGW2_TRYCR</name>
<dbReference type="AlphaFoldDB" id="A0A7J6XGW2"/>
<protein>
    <submittedName>
        <fullName evidence="1">Uncharacterized protein</fullName>
    </submittedName>
</protein>
<proteinExistence type="predicted"/>
<dbReference type="Proteomes" id="UP000583944">
    <property type="component" value="Unassembled WGS sequence"/>
</dbReference>
<evidence type="ECO:0000313" key="1">
    <source>
        <dbReference type="EMBL" id="KAF5213792.1"/>
    </source>
</evidence>
<accession>A0A7J6XGW2</accession>
<comment type="caution">
    <text evidence="1">The sequence shown here is derived from an EMBL/GenBank/DDBJ whole genome shotgun (WGS) entry which is preliminary data.</text>
</comment>
<dbReference type="VEuPathDB" id="TriTrypDB:ECC02_013665"/>
<gene>
    <name evidence="1" type="ORF">ECC02_013665</name>
</gene>
<dbReference type="EMBL" id="JABDHM010000744">
    <property type="protein sequence ID" value="KAF5213792.1"/>
    <property type="molecule type" value="Genomic_DNA"/>
</dbReference>
<organism evidence="1 2">
    <name type="scientific">Trypanosoma cruzi</name>
    <dbReference type="NCBI Taxonomy" id="5693"/>
    <lineage>
        <taxon>Eukaryota</taxon>
        <taxon>Discoba</taxon>
        <taxon>Euglenozoa</taxon>
        <taxon>Kinetoplastea</taxon>
        <taxon>Metakinetoplastina</taxon>
        <taxon>Trypanosomatida</taxon>
        <taxon>Trypanosomatidae</taxon>
        <taxon>Trypanosoma</taxon>
        <taxon>Schizotrypanum</taxon>
    </lineage>
</organism>
<dbReference type="VEuPathDB" id="TriTrypDB:BCY84_20245"/>